<keyword evidence="3" id="KW-1185">Reference proteome</keyword>
<dbReference type="Proteomes" id="UP000198959">
    <property type="component" value="Unassembled WGS sequence"/>
</dbReference>
<keyword evidence="1" id="KW-1133">Transmembrane helix</keyword>
<dbReference type="EMBL" id="FMHW01000002">
    <property type="protein sequence ID" value="SCL37477.1"/>
    <property type="molecule type" value="Genomic_DNA"/>
</dbReference>
<dbReference type="AlphaFoldDB" id="A0A1C6T748"/>
<feature type="transmembrane region" description="Helical" evidence="1">
    <location>
        <begin position="24"/>
        <end position="47"/>
    </location>
</feature>
<accession>A0A1C6T748</accession>
<organism evidence="2 3">
    <name type="scientific">Micromonospora pallida</name>
    <dbReference type="NCBI Taxonomy" id="145854"/>
    <lineage>
        <taxon>Bacteria</taxon>
        <taxon>Bacillati</taxon>
        <taxon>Actinomycetota</taxon>
        <taxon>Actinomycetes</taxon>
        <taxon>Micromonosporales</taxon>
        <taxon>Micromonosporaceae</taxon>
        <taxon>Micromonospora</taxon>
    </lineage>
</organism>
<evidence type="ECO:0000313" key="2">
    <source>
        <dbReference type="EMBL" id="SCL37477.1"/>
    </source>
</evidence>
<proteinExistence type="predicted"/>
<gene>
    <name evidence="2" type="ORF">GA0074692_4680</name>
</gene>
<reference evidence="3" key="1">
    <citation type="submission" date="2016-06" db="EMBL/GenBank/DDBJ databases">
        <authorList>
            <person name="Varghese N."/>
            <person name="Submissions Spin"/>
        </authorList>
    </citation>
    <scope>NUCLEOTIDE SEQUENCE [LARGE SCALE GENOMIC DNA]</scope>
    <source>
        <strain evidence="3">DSM 43817</strain>
    </source>
</reference>
<name>A0A1C6T748_9ACTN</name>
<protein>
    <submittedName>
        <fullName evidence="2">Uncharacterized protein</fullName>
    </submittedName>
</protein>
<evidence type="ECO:0000313" key="3">
    <source>
        <dbReference type="Proteomes" id="UP000198959"/>
    </source>
</evidence>
<evidence type="ECO:0000256" key="1">
    <source>
        <dbReference type="SAM" id="Phobius"/>
    </source>
</evidence>
<dbReference type="STRING" id="145854.GA0074692_4680"/>
<feature type="transmembrane region" description="Helical" evidence="1">
    <location>
        <begin position="59"/>
        <end position="79"/>
    </location>
</feature>
<sequence>MAGVLAAWGIVAGLHLVGLRLANLWVFGLLLTGLGWLVALAATGLALRAMWRRTRSVPVLSLVLIPGVLAPVAILAVDWTSTFVHGFYRLHRTDFQAAATLADQVTARYGDRYGQVLPKDLWHLSSKGRAVRIGTEGSGPTGILLPVRVGRPDGAAGYAYFAGTPGDTRFDCFAEPCRVRWSLGDGWHWLD</sequence>
<keyword evidence="1" id="KW-0812">Transmembrane</keyword>
<keyword evidence="1" id="KW-0472">Membrane</keyword>